<dbReference type="Proteomes" id="UP001237595">
    <property type="component" value="Unassembled WGS sequence"/>
</dbReference>
<evidence type="ECO:0000313" key="1">
    <source>
        <dbReference type="EMBL" id="MDI2029858.1"/>
    </source>
</evidence>
<organism evidence="1 2">
    <name type="scientific">Saccharopolyspora ipomoeae</name>
    <dbReference type="NCBI Taxonomy" id="3042027"/>
    <lineage>
        <taxon>Bacteria</taxon>
        <taxon>Bacillati</taxon>
        <taxon>Actinomycetota</taxon>
        <taxon>Actinomycetes</taxon>
        <taxon>Pseudonocardiales</taxon>
        <taxon>Pseudonocardiaceae</taxon>
        <taxon>Saccharopolyspora</taxon>
    </lineage>
</organism>
<dbReference type="RefSeq" id="WP_281456162.1">
    <property type="nucleotide sequence ID" value="NZ_JASAOF010000007.1"/>
</dbReference>
<keyword evidence="2" id="KW-1185">Reference proteome</keyword>
<dbReference type="EMBL" id="JASAOF010000007">
    <property type="protein sequence ID" value="MDI2029858.1"/>
    <property type="molecule type" value="Genomic_DNA"/>
</dbReference>
<proteinExistence type="predicted"/>
<reference evidence="1 2" key="1">
    <citation type="submission" date="2023-04" db="EMBL/GenBank/DDBJ databases">
        <title>Draft genome sequence of Saccharopolyspora sp. TS4A08 isolated from sweet potato rhizospheric soil.</title>
        <authorList>
            <person name="Suksaard P."/>
            <person name="Duangmal K."/>
        </authorList>
    </citation>
    <scope>NUCLEOTIDE SEQUENCE [LARGE SCALE GENOMIC DNA]</scope>
    <source>
        <strain evidence="1 2">TS4A08</strain>
    </source>
</reference>
<accession>A0ABT6PQC6</accession>
<evidence type="ECO:0000313" key="2">
    <source>
        <dbReference type="Proteomes" id="UP001237595"/>
    </source>
</evidence>
<protein>
    <submittedName>
        <fullName evidence="1">Uncharacterized protein</fullName>
    </submittedName>
</protein>
<sequence length="196" mass="22198">MNPSWISAIASCVTAIGSLAAFGTAVWAARAAWKQLKYSADQQRHRDERDEQEQASKFAAWVSIQGRENGKMQGTLRYINTSKLPIHDFTAIPVPFPNARLNIDMIEPTDGVCSQMAELGPVEDVDGSWHGRIDILVRFRDNQNILWRREPNGVLRKAKVDELGNDLESRILDEEYQRILYEKGMPGGRVGYHFLI</sequence>
<name>A0ABT6PQC6_9PSEU</name>
<gene>
    <name evidence="1" type="ORF">QFW96_14600</name>
</gene>
<comment type="caution">
    <text evidence="1">The sequence shown here is derived from an EMBL/GenBank/DDBJ whole genome shotgun (WGS) entry which is preliminary data.</text>
</comment>